<feature type="transmembrane region" description="Helical" evidence="6">
    <location>
        <begin position="224"/>
        <end position="243"/>
    </location>
</feature>
<feature type="transmembrane region" description="Helical" evidence="6">
    <location>
        <begin position="47"/>
        <end position="73"/>
    </location>
</feature>
<dbReference type="InterPro" id="IPR042094">
    <property type="entry name" value="T2SS_GspF_sf"/>
</dbReference>
<dbReference type="EMBL" id="CP051685">
    <property type="protein sequence ID" value="QJE02826.1"/>
    <property type="molecule type" value="Genomic_DNA"/>
</dbReference>
<evidence type="ECO:0000256" key="6">
    <source>
        <dbReference type="SAM" id="Phobius"/>
    </source>
</evidence>
<gene>
    <name evidence="8" type="ORF">HH212_24785</name>
</gene>
<feature type="domain" description="Type II secretion system protein GspF" evidence="7">
    <location>
        <begin position="119"/>
        <end position="240"/>
    </location>
</feature>
<keyword evidence="9" id="KW-1185">Reference proteome</keyword>
<keyword evidence="4 6" id="KW-1133">Transmembrane helix</keyword>
<protein>
    <submittedName>
        <fullName evidence="8">Secretion system protein F</fullName>
    </submittedName>
</protein>
<proteinExistence type="predicted"/>
<evidence type="ECO:0000256" key="1">
    <source>
        <dbReference type="ARBA" id="ARBA00004651"/>
    </source>
</evidence>
<evidence type="ECO:0000256" key="2">
    <source>
        <dbReference type="ARBA" id="ARBA00022475"/>
    </source>
</evidence>
<dbReference type="RefSeq" id="WP_170204907.1">
    <property type="nucleotide sequence ID" value="NZ_CP051685.1"/>
</dbReference>
<feature type="transmembrane region" description="Helical" evidence="6">
    <location>
        <begin position="6"/>
        <end position="26"/>
    </location>
</feature>
<dbReference type="PANTHER" id="PTHR35007:SF1">
    <property type="entry name" value="PILUS ASSEMBLY PROTEIN"/>
    <property type="match status" value="1"/>
</dbReference>
<evidence type="ECO:0000313" key="9">
    <source>
        <dbReference type="Proteomes" id="UP000502415"/>
    </source>
</evidence>
<dbReference type="Gene3D" id="1.20.81.30">
    <property type="entry name" value="Type II secretion system (T2SS), domain F"/>
    <property type="match status" value="1"/>
</dbReference>
<evidence type="ECO:0000256" key="4">
    <source>
        <dbReference type="ARBA" id="ARBA00022989"/>
    </source>
</evidence>
<reference evidence="8 9" key="1">
    <citation type="submission" date="2020-04" db="EMBL/GenBank/DDBJ databases">
        <title>Genome sequencing of novel species.</title>
        <authorList>
            <person name="Heo J."/>
            <person name="Kim S.-J."/>
            <person name="Kim J.-S."/>
            <person name="Hong S.-B."/>
            <person name="Kwon S.-W."/>
        </authorList>
    </citation>
    <scope>NUCLEOTIDE SEQUENCE [LARGE SCALE GENOMIC DNA]</scope>
    <source>
        <strain evidence="8 9">GN2-R2</strain>
    </source>
</reference>
<dbReference type="AlphaFoldDB" id="A0A7Z2W0T1"/>
<evidence type="ECO:0000313" key="8">
    <source>
        <dbReference type="EMBL" id="QJE02826.1"/>
    </source>
</evidence>
<name>A0A7Z2W0T1_9BURK</name>
<comment type="subcellular location">
    <subcellularLocation>
        <location evidence="1">Cell membrane</location>
        <topology evidence="1">Multi-pass membrane protein</topology>
    </subcellularLocation>
</comment>
<accession>A0A7Z2W0T1</accession>
<evidence type="ECO:0000256" key="3">
    <source>
        <dbReference type="ARBA" id="ARBA00022692"/>
    </source>
</evidence>
<feature type="transmembrane region" description="Helical" evidence="6">
    <location>
        <begin position="255"/>
        <end position="275"/>
    </location>
</feature>
<keyword evidence="5 6" id="KW-0472">Membrane</keyword>
<sequence length="283" mass="31360">MDNPALLIAVFFFCGLVLIFMALYFGSRWFAQRQNRQASSAKSDLEGMFIFTDASRILAINVGVLILSPLVAWVLFRNVVLVAMCVALAFVAPRYVVRFIARRRLRQFEQQLPDALMMITGALRAGASLQIALESVATEAMPPVSQEFELLLREMRLGADFSAALQNLERRVPLQDLAMVTAGMALAREVGANLAETLESISRTIRAKLQMEGKIRSLTAQGKMQGIVMSGLPVFLILILRVMEPDAMAPLFSEWYGWCTLAVILIAVGVGYHFISKITQIDV</sequence>
<organism evidence="8 9">
    <name type="scientific">Massilia forsythiae</name>
    <dbReference type="NCBI Taxonomy" id="2728020"/>
    <lineage>
        <taxon>Bacteria</taxon>
        <taxon>Pseudomonadati</taxon>
        <taxon>Pseudomonadota</taxon>
        <taxon>Betaproteobacteria</taxon>
        <taxon>Burkholderiales</taxon>
        <taxon>Oxalobacteraceae</taxon>
        <taxon>Telluria group</taxon>
        <taxon>Massilia</taxon>
    </lineage>
</organism>
<dbReference type="InterPro" id="IPR018076">
    <property type="entry name" value="T2SS_GspF_dom"/>
</dbReference>
<dbReference type="Proteomes" id="UP000502415">
    <property type="component" value="Chromosome"/>
</dbReference>
<keyword evidence="2" id="KW-1003">Cell membrane</keyword>
<dbReference type="PANTHER" id="PTHR35007">
    <property type="entry name" value="INTEGRAL MEMBRANE PROTEIN-RELATED"/>
    <property type="match status" value="1"/>
</dbReference>
<dbReference type="Pfam" id="PF00482">
    <property type="entry name" value="T2SSF"/>
    <property type="match status" value="1"/>
</dbReference>
<dbReference type="KEGG" id="mfy:HH212_24785"/>
<dbReference type="GO" id="GO:0005886">
    <property type="term" value="C:plasma membrane"/>
    <property type="evidence" value="ECO:0007669"/>
    <property type="project" value="UniProtKB-SubCell"/>
</dbReference>
<keyword evidence="3 6" id="KW-0812">Transmembrane</keyword>
<evidence type="ECO:0000259" key="7">
    <source>
        <dbReference type="Pfam" id="PF00482"/>
    </source>
</evidence>
<feature type="transmembrane region" description="Helical" evidence="6">
    <location>
        <begin position="79"/>
        <end position="97"/>
    </location>
</feature>
<evidence type="ECO:0000256" key="5">
    <source>
        <dbReference type="ARBA" id="ARBA00023136"/>
    </source>
</evidence>